<dbReference type="EMBL" id="JBAKAP010000015">
    <property type="protein sequence ID" value="MEL0617831.1"/>
    <property type="molecule type" value="Genomic_DNA"/>
</dbReference>
<feature type="transmembrane region" description="Helical" evidence="8">
    <location>
        <begin position="355"/>
        <end position="374"/>
    </location>
</feature>
<dbReference type="GeneID" id="43176799"/>
<protein>
    <submittedName>
        <fullName evidence="9">Choline BCCT transporter BetT</fullName>
    </submittedName>
</protein>
<feature type="transmembrane region" description="Helical" evidence="8">
    <location>
        <begin position="60"/>
        <end position="79"/>
    </location>
</feature>
<dbReference type="PROSITE" id="PS01303">
    <property type="entry name" value="BCCT"/>
    <property type="match status" value="1"/>
</dbReference>
<evidence type="ECO:0000313" key="9">
    <source>
        <dbReference type="EMBL" id="MEL0617831.1"/>
    </source>
</evidence>
<dbReference type="InterPro" id="IPR018093">
    <property type="entry name" value="BCCT_CS"/>
</dbReference>
<feature type="transmembrane region" description="Helical" evidence="8">
    <location>
        <begin position="200"/>
        <end position="223"/>
    </location>
</feature>
<evidence type="ECO:0000256" key="6">
    <source>
        <dbReference type="ARBA" id="ARBA00022989"/>
    </source>
</evidence>
<dbReference type="PANTHER" id="PTHR30047">
    <property type="entry name" value="HIGH-AFFINITY CHOLINE TRANSPORT PROTEIN-RELATED"/>
    <property type="match status" value="1"/>
</dbReference>
<evidence type="ECO:0000256" key="8">
    <source>
        <dbReference type="SAM" id="Phobius"/>
    </source>
</evidence>
<feature type="transmembrane region" description="Helical" evidence="8">
    <location>
        <begin position="21"/>
        <end position="40"/>
    </location>
</feature>
<feature type="transmembrane region" description="Helical" evidence="8">
    <location>
        <begin position="414"/>
        <end position="442"/>
    </location>
</feature>
<dbReference type="NCBIfam" id="TIGR00842">
    <property type="entry name" value="bcct"/>
    <property type="match status" value="1"/>
</dbReference>
<comment type="caution">
    <text evidence="9">The sequence shown here is derived from an EMBL/GenBank/DDBJ whole genome shotgun (WGS) entry which is preliminary data.</text>
</comment>
<name>A0ABU9GI97_COBMA</name>
<dbReference type="PANTHER" id="PTHR30047:SF7">
    <property type="entry name" value="HIGH-AFFINITY CHOLINE TRANSPORT PROTEIN"/>
    <property type="match status" value="1"/>
</dbReference>
<feature type="transmembrane region" description="Helical" evidence="8">
    <location>
        <begin position="147"/>
        <end position="170"/>
    </location>
</feature>
<keyword evidence="3" id="KW-0813">Transport</keyword>
<evidence type="ECO:0000256" key="7">
    <source>
        <dbReference type="ARBA" id="ARBA00023136"/>
    </source>
</evidence>
<feature type="transmembrane region" description="Helical" evidence="8">
    <location>
        <begin position="100"/>
        <end position="127"/>
    </location>
</feature>
<evidence type="ECO:0000256" key="4">
    <source>
        <dbReference type="ARBA" id="ARBA00022475"/>
    </source>
</evidence>
<organism evidence="9 10">
    <name type="scientific">Cobetia marina</name>
    <name type="common">Deleya marina</name>
    <dbReference type="NCBI Taxonomy" id="28258"/>
    <lineage>
        <taxon>Bacteria</taxon>
        <taxon>Pseudomonadati</taxon>
        <taxon>Pseudomonadota</taxon>
        <taxon>Gammaproteobacteria</taxon>
        <taxon>Oceanospirillales</taxon>
        <taxon>Halomonadaceae</taxon>
        <taxon>Cobetia</taxon>
    </lineage>
</organism>
<evidence type="ECO:0000256" key="3">
    <source>
        <dbReference type="ARBA" id="ARBA00022448"/>
    </source>
</evidence>
<dbReference type="Proteomes" id="UP001378242">
    <property type="component" value="Unassembled WGS sequence"/>
</dbReference>
<keyword evidence="10" id="KW-1185">Reference proteome</keyword>
<dbReference type="InterPro" id="IPR000060">
    <property type="entry name" value="BCCT_transptr"/>
</dbReference>
<keyword evidence="7 8" id="KW-0472">Membrane</keyword>
<reference evidence="9 10" key="1">
    <citation type="submission" date="2024-02" db="EMBL/GenBank/DDBJ databases">
        <title>Bacteria isolated from the canopy kelp, Nereocystis luetkeana.</title>
        <authorList>
            <person name="Pfister C.A."/>
            <person name="Younker I.T."/>
            <person name="Light S.H."/>
        </authorList>
    </citation>
    <scope>NUCLEOTIDE SEQUENCE [LARGE SCALE GENOMIC DNA]</scope>
    <source>
        <strain evidence="9 10">TI.5.07</strain>
    </source>
</reference>
<feature type="transmembrane region" description="Helical" evidence="8">
    <location>
        <begin position="324"/>
        <end position="343"/>
    </location>
</feature>
<keyword evidence="4" id="KW-1003">Cell membrane</keyword>
<dbReference type="NCBIfam" id="NF007399">
    <property type="entry name" value="PRK09928.1"/>
    <property type="match status" value="1"/>
</dbReference>
<comment type="similarity">
    <text evidence="2">Belongs to the BCCT transporter (TC 2.A.15) family.</text>
</comment>
<feature type="transmembrane region" description="Helical" evidence="8">
    <location>
        <begin position="483"/>
        <end position="506"/>
    </location>
</feature>
<evidence type="ECO:0000256" key="1">
    <source>
        <dbReference type="ARBA" id="ARBA00004651"/>
    </source>
</evidence>
<evidence type="ECO:0000256" key="2">
    <source>
        <dbReference type="ARBA" id="ARBA00005658"/>
    </source>
</evidence>
<feature type="transmembrane region" description="Helical" evidence="8">
    <location>
        <begin position="454"/>
        <end position="477"/>
    </location>
</feature>
<gene>
    <name evidence="9" type="primary">betT</name>
    <name evidence="9" type="ORF">V6243_13450</name>
</gene>
<evidence type="ECO:0000256" key="5">
    <source>
        <dbReference type="ARBA" id="ARBA00022692"/>
    </source>
</evidence>
<sequence>MQKPASSESAAPTSSRINPTVFYGSIIGIVAFLAFAMLFTELADQWIGNALSWTIDTFGWFYMLAIVAYLVFGVLIACSRFGRIRLGPDDSRPEFSLMSWAAMLFAAGIGIDILFYCIAEPLSHYVAPVTGDPETQAAIRNAMVETFFHWGLSGWGIYVLAGMSLAYFSYRHRLPLAIRSAFYPLLGNRINGPIGNAVDIFAIISTVFGIATSLGIGVIQLNYGLKFMLGVPENLAVQAALIIGVMILATISVITGVEKGIRLLSEFNMLLATALLIFVLAVSDTSQLLNALVLNIGDYLTQFTAKSFDTYAYTPGTDEWMSGWTLFFWGWWIAWTPFVGLFLARISRGRTIRQFVFGALLIPLSFMMVWMSVFGNSAIDMVANQGVSALATEALNAPQNTIYTFLEQLPYSTITTAVVAILGIVFFVTSADSGALVLANFTSILKDVNHDAPIWLRIFWSAIIGLLTLALLMVGGLSALQSAVVITAVPFSIVLIFMMIGMYKALMIEDRKENVRQDNSCVYEGVDWHERLDHVLDFAKSGSAEATLKRSIRPALNQLAEELNRRGQVSSVSEETAEGEPLPRVTLEVEFEDASNFVYQVRSVRHQTPSFIDANDDYYLRLAVHLSEGGSGQELNGLSRAQVLDEVVTAYQQHLAFVRNDTVNEAPVMPGVIGKQTDID</sequence>
<keyword evidence="6 8" id="KW-1133">Transmembrane helix</keyword>
<evidence type="ECO:0000313" key="10">
    <source>
        <dbReference type="Proteomes" id="UP001378242"/>
    </source>
</evidence>
<accession>A0ABU9GI97</accession>
<dbReference type="Pfam" id="PF02028">
    <property type="entry name" value="BCCT"/>
    <property type="match status" value="1"/>
</dbReference>
<proteinExistence type="inferred from homology"/>
<comment type="subcellular location">
    <subcellularLocation>
        <location evidence="1">Cell membrane</location>
        <topology evidence="1">Multi-pass membrane protein</topology>
    </subcellularLocation>
</comment>
<feature type="transmembrane region" description="Helical" evidence="8">
    <location>
        <begin position="235"/>
        <end position="257"/>
    </location>
</feature>
<keyword evidence="5 8" id="KW-0812">Transmembrane</keyword>
<feature type="transmembrane region" description="Helical" evidence="8">
    <location>
        <begin position="269"/>
        <end position="289"/>
    </location>
</feature>
<dbReference type="RefSeq" id="WP_077378383.1">
    <property type="nucleotide sequence ID" value="NZ_BJOH01000069.1"/>
</dbReference>